<comment type="caution">
    <text evidence="1">The sequence shown here is derived from an EMBL/GenBank/DDBJ whole genome shotgun (WGS) entry which is preliminary data.</text>
</comment>
<keyword evidence="2" id="KW-1185">Reference proteome</keyword>
<reference evidence="1 2" key="1">
    <citation type="journal article" date="2020" name="Cell">
        <title>Large-Scale Comparative Analyses of Tick Genomes Elucidate Their Genetic Diversity and Vector Capacities.</title>
        <authorList>
            <consortium name="Tick Genome and Microbiome Consortium (TIGMIC)"/>
            <person name="Jia N."/>
            <person name="Wang J."/>
            <person name="Shi W."/>
            <person name="Du L."/>
            <person name="Sun Y."/>
            <person name="Zhan W."/>
            <person name="Jiang J.F."/>
            <person name="Wang Q."/>
            <person name="Zhang B."/>
            <person name="Ji P."/>
            <person name="Bell-Sakyi L."/>
            <person name="Cui X.M."/>
            <person name="Yuan T.T."/>
            <person name="Jiang B.G."/>
            <person name="Yang W.F."/>
            <person name="Lam T.T."/>
            <person name="Chang Q.C."/>
            <person name="Ding S.J."/>
            <person name="Wang X.J."/>
            <person name="Zhu J.G."/>
            <person name="Ruan X.D."/>
            <person name="Zhao L."/>
            <person name="Wei J.T."/>
            <person name="Ye R.Z."/>
            <person name="Que T.C."/>
            <person name="Du C.H."/>
            <person name="Zhou Y.H."/>
            <person name="Cheng J.X."/>
            <person name="Dai P.F."/>
            <person name="Guo W.B."/>
            <person name="Han X.H."/>
            <person name="Huang E.J."/>
            <person name="Li L.F."/>
            <person name="Wei W."/>
            <person name="Gao Y.C."/>
            <person name="Liu J.Z."/>
            <person name="Shao H.Z."/>
            <person name="Wang X."/>
            <person name="Wang C.C."/>
            <person name="Yang T.C."/>
            <person name="Huo Q.B."/>
            <person name="Li W."/>
            <person name="Chen H.Y."/>
            <person name="Chen S.E."/>
            <person name="Zhou L.G."/>
            <person name="Ni X.B."/>
            <person name="Tian J.H."/>
            <person name="Sheng Y."/>
            <person name="Liu T."/>
            <person name="Pan Y.S."/>
            <person name="Xia L.Y."/>
            <person name="Li J."/>
            <person name="Zhao F."/>
            <person name="Cao W.C."/>
        </authorList>
    </citation>
    <scope>NUCLEOTIDE SEQUENCE [LARGE SCALE GENOMIC DNA]</scope>
    <source>
        <strain evidence="1">Iper-2018</strain>
    </source>
</reference>
<dbReference type="EMBL" id="JABSTQ010003317">
    <property type="protein sequence ID" value="KAG0443509.1"/>
    <property type="molecule type" value="Genomic_DNA"/>
</dbReference>
<protein>
    <submittedName>
        <fullName evidence="1">Uncharacterized protein</fullName>
    </submittedName>
</protein>
<organism evidence="1 2">
    <name type="scientific">Ixodes persulcatus</name>
    <name type="common">Taiga tick</name>
    <dbReference type="NCBI Taxonomy" id="34615"/>
    <lineage>
        <taxon>Eukaryota</taxon>
        <taxon>Metazoa</taxon>
        <taxon>Ecdysozoa</taxon>
        <taxon>Arthropoda</taxon>
        <taxon>Chelicerata</taxon>
        <taxon>Arachnida</taxon>
        <taxon>Acari</taxon>
        <taxon>Parasitiformes</taxon>
        <taxon>Ixodida</taxon>
        <taxon>Ixodoidea</taxon>
        <taxon>Ixodidae</taxon>
        <taxon>Ixodinae</taxon>
        <taxon>Ixodes</taxon>
    </lineage>
</organism>
<gene>
    <name evidence="1" type="ORF">HPB47_014835</name>
</gene>
<proteinExistence type="predicted"/>
<accession>A0AC60QWV7</accession>
<name>A0AC60QWV7_IXOPE</name>
<sequence length="516" mass="57665">MGRESRHVVRARLFWPSLAVTPRKPRPRADAAGAFGLLWLPRRPRRSQRYGDLPDPDEDWLPVKTYRKRLMTIDIDDPLRKGEAPKKDSDVVDEVAPVDQMLQNGKTHCNDDVFVPVAKLGDVERSKEEKGAKCLTFMNSFLPAQKRRNVAIFGSTAEINRERSRQKGSGHWVIHPCSVFRPYRAIDFRDGLKDAIDLREVLSLGQFQMSHVWMATLVSSEAAEKLKAAKELTVKGKKCMVIDPNSKDVKLKLLWLPSYLEDKKIAEALSPFGTVRSVSREKWRVPGMENMETLNREVCLTLHDMATSEDIPHLLRVAGIQSLLVMSGRPPLCLRCKKVGHIRRQCRTPKCARCNRFGHESDECYSSYAAVLRGSGTEPDANQEFMDISEVVDATGEVLPTQAGSAESGPPISDKNESPAVKEVSETPQTSSETENEEKDSQESKDKDTPRPPKLTQQPADLAEKPATSEGNDDLPDSMDVTKSSSKDTNDTKRKQDAPPDTTAASKRKPTLHLSC</sequence>
<dbReference type="Proteomes" id="UP000805193">
    <property type="component" value="Unassembled WGS sequence"/>
</dbReference>
<evidence type="ECO:0000313" key="2">
    <source>
        <dbReference type="Proteomes" id="UP000805193"/>
    </source>
</evidence>
<evidence type="ECO:0000313" key="1">
    <source>
        <dbReference type="EMBL" id="KAG0443509.1"/>
    </source>
</evidence>